<dbReference type="PANTHER" id="PTHR36922:SF1">
    <property type="entry name" value="DUF1993 DOMAIN-CONTAINING PROTEIN"/>
    <property type="match status" value="1"/>
</dbReference>
<sequence>MSFTLYDASIPVMLRSLGQLASLLEKAAAHAEERKIDPSIFVNARLAPDMYPLARQVQSASDAAKACAARLAGLENPSFPDTETTFPELQERIAKTVTFLKSVDPALIAGQEGREIVMKRSSGDIHFTGASYVQGMALPNFFFHVVTAYDILRHNGLAIGKLDYLGRP</sequence>
<evidence type="ECO:0008006" key="3">
    <source>
        <dbReference type="Google" id="ProtNLM"/>
    </source>
</evidence>
<evidence type="ECO:0000313" key="2">
    <source>
        <dbReference type="Proteomes" id="UP000646365"/>
    </source>
</evidence>
<reference evidence="1" key="1">
    <citation type="journal article" date="2014" name="Int. J. Syst. Evol. Microbiol.">
        <title>Complete genome sequence of Corynebacterium casei LMG S-19264T (=DSM 44701T), isolated from a smear-ripened cheese.</title>
        <authorList>
            <consortium name="US DOE Joint Genome Institute (JGI-PGF)"/>
            <person name="Walter F."/>
            <person name="Albersmeier A."/>
            <person name="Kalinowski J."/>
            <person name="Ruckert C."/>
        </authorList>
    </citation>
    <scope>NUCLEOTIDE SEQUENCE</scope>
    <source>
        <strain evidence="1">CGMCC 1.15725</strain>
    </source>
</reference>
<evidence type="ECO:0000313" key="1">
    <source>
        <dbReference type="EMBL" id="GGF15689.1"/>
    </source>
</evidence>
<organism evidence="1 2">
    <name type="scientific">Aliidongia dinghuensis</name>
    <dbReference type="NCBI Taxonomy" id="1867774"/>
    <lineage>
        <taxon>Bacteria</taxon>
        <taxon>Pseudomonadati</taxon>
        <taxon>Pseudomonadota</taxon>
        <taxon>Alphaproteobacteria</taxon>
        <taxon>Rhodospirillales</taxon>
        <taxon>Dongiaceae</taxon>
        <taxon>Aliidongia</taxon>
    </lineage>
</organism>
<dbReference type="Pfam" id="PF09351">
    <property type="entry name" value="DUF1993"/>
    <property type="match status" value="1"/>
</dbReference>
<dbReference type="EMBL" id="BMJQ01000005">
    <property type="protein sequence ID" value="GGF15689.1"/>
    <property type="molecule type" value="Genomic_DNA"/>
</dbReference>
<dbReference type="PANTHER" id="PTHR36922">
    <property type="entry name" value="BLL2446 PROTEIN"/>
    <property type="match status" value="1"/>
</dbReference>
<accession>A0A8J2YSJ2</accession>
<gene>
    <name evidence="1" type="ORF">GCM10011611_21850</name>
</gene>
<dbReference type="RefSeq" id="WP_189045552.1">
    <property type="nucleotide sequence ID" value="NZ_BMJQ01000005.1"/>
</dbReference>
<dbReference type="Proteomes" id="UP000646365">
    <property type="component" value="Unassembled WGS sequence"/>
</dbReference>
<dbReference type="InterPro" id="IPR034660">
    <property type="entry name" value="DinB/YfiT-like"/>
</dbReference>
<comment type="caution">
    <text evidence="1">The sequence shown here is derived from an EMBL/GenBank/DDBJ whole genome shotgun (WGS) entry which is preliminary data.</text>
</comment>
<dbReference type="InterPro" id="IPR018531">
    <property type="entry name" value="DUF1993"/>
</dbReference>
<dbReference type="Gene3D" id="1.20.120.450">
    <property type="entry name" value="dinb family like domain"/>
    <property type="match status" value="1"/>
</dbReference>
<dbReference type="SUPFAM" id="SSF109854">
    <property type="entry name" value="DinB/YfiT-like putative metalloenzymes"/>
    <property type="match status" value="1"/>
</dbReference>
<name>A0A8J2YSJ2_9PROT</name>
<keyword evidence="2" id="KW-1185">Reference proteome</keyword>
<proteinExistence type="predicted"/>
<reference evidence="1" key="2">
    <citation type="submission" date="2020-09" db="EMBL/GenBank/DDBJ databases">
        <authorList>
            <person name="Sun Q."/>
            <person name="Zhou Y."/>
        </authorList>
    </citation>
    <scope>NUCLEOTIDE SEQUENCE</scope>
    <source>
        <strain evidence="1">CGMCC 1.15725</strain>
    </source>
</reference>
<protein>
    <recommendedName>
        <fullName evidence="3">DUF1993 domain-containing protein</fullName>
    </recommendedName>
</protein>
<dbReference type="AlphaFoldDB" id="A0A8J2YSJ2"/>